<dbReference type="InterPro" id="IPR036396">
    <property type="entry name" value="Cyt_P450_sf"/>
</dbReference>
<dbReference type="InterPro" id="IPR002397">
    <property type="entry name" value="Cyt_P450_B"/>
</dbReference>
<dbReference type="Gene3D" id="1.10.630.10">
    <property type="entry name" value="Cytochrome P450"/>
    <property type="match status" value="1"/>
</dbReference>
<dbReference type="Proteomes" id="UP000188929">
    <property type="component" value="Unassembled WGS sequence"/>
</dbReference>
<dbReference type="GO" id="GO:0005506">
    <property type="term" value="F:iron ion binding"/>
    <property type="evidence" value="ECO:0007669"/>
    <property type="project" value="InterPro"/>
</dbReference>
<gene>
    <name evidence="2" type="ORF">BL253_08690</name>
</gene>
<dbReference type="SUPFAM" id="SSF48264">
    <property type="entry name" value="Cytochrome P450"/>
    <property type="match status" value="1"/>
</dbReference>
<dbReference type="OrthoDB" id="502624at2"/>
<dbReference type="GO" id="GO:0016705">
    <property type="term" value="F:oxidoreductase activity, acting on paired donors, with incorporation or reduction of molecular oxygen"/>
    <property type="evidence" value="ECO:0007669"/>
    <property type="project" value="InterPro"/>
</dbReference>
<dbReference type="STRING" id="1834516.BL253_08690"/>
<accession>A0A1V2IF89</accession>
<reference evidence="3" key="1">
    <citation type="submission" date="2016-10" db="EMBL/GenBank/DDBJ databases">
        <title>Frankia sp. NRRL B-16386 Genome sequencing.</title>
        <authorList>
            <person name="Ghodhbane-Gtari F."/>
            <person name="Swanson E."/>
            <person name="Gueddou A."/>
            <person name="Hezbri K."/>
            <person name="Ktari K."/>
            <person name="Nouioui I."/>
            <person name="Morris K."/>
            <person name="Simpson S."/>
            <person name="Abebe-Akele F."/>
            <person name="Thomas K."/>
            <person name="Gtari M."/>
            <person name="Tisa L.S."/>
        </authorList>
    </citation>
    <scope>NUCLEOTIDE SEQUENCE [LARGE SCALE GENOMIC DNA]</scope>
    <source>
        <strain evidence="3">NRRL B-16386</strain>
    </source>
</reference>
<dbReference type="AlphaFoldDB" id="A0A1V2IF89"/>
<dbReference type="RefSeq" id="WP_076815315.1">
    <property type="nucleotide sequence ID" value="NZ_MOMC01000015.1"/>
</dbReference>
<dbReference type="PANTHER" id="PTHR46696:SF6">
    <property type="entry name" value="P450, PUTATIVE (EUROFUNG)-RELATED"/>
    <property type="match status" value="1"/>
</dbReference>
<comment type="caution">
    <text evidence="2">The sequence shown here is derived from an EMBL/GenBank/DDBJ whole genome shotgun (WGS) entry which is preliminary data.</text>
</comment>
<dbReference type="GO" id="GO:0004497">
    <property type="term" value="F:monooxygenase activity"/>
    <property type="evidence" value="ECO:0007669"/>
    <property type="project" value="InterPro"/>
</dbReference>
<organism evidence="2 3">
    <name type="scientific">Pseudofrankia asymbiotica</name>
    <dbReference type="NCBI Taxonomy" id="1834516"/>
    <lineage>
        <taxon>Bacteria</taxon>
        <taxon>Bacillati</taxon>
        <taxon>Actinomycetota</taxon>
        <taxon>Actinomycetes</taxon>
        <taxon>Frankiales</taxon>
        <taxon>Frankiaceae</taxon>
        <taxon>Pseudofrankia</taxon>
    </lineage>
</organism>
<sequence length="415" mass="46545">MDLDEYRDHLPPLLPPEDAHAASRLLLERRPVAHSDQDGGFWIVNRYADFVRVMQDSASYETGTRGVYVPTLPVDRPAMPPLEYNGPRHHKIKEVMSRYFSPKSLARFEDRFRGIIGGMIDEFAADGHCDLAQQLSKRYPAQIICEVLLGVSDPAEVRQLSRWVRELTYDMTRLEPAVLKASQAQWRDWCARLVQARRAEPQDDIVSQLLALDLDDAGERLDDGEIVGAIQLLLFAGFGTTSDATSNVVIRLIEEPGLEDLLRADPTKISIAIEETLRLDPPVTTRPRRPFDDVEFDGQTIPAGSRILCNYLAANLDPDEWDDPDAFRMDRKRNRAVTFGIGEHRCSGSHMARIELRIMVEELLKRVTDIRWAGDAHEERVSFLATVWRGVDSLPVVFTPLAPAAAVTAPAGSAG</sequence>
<evidence type="ECO:0000313" key="3">
    <source>
        <dbReference type="Proteomes" id="UP000188929"/>
    </source>
</evidence>
<keyword evidence="3" id="KW-1185">Reference proteome</keyword>
<dbReference type="PANTHER" id="PTHR46696">
    <property type="entry name" value="P450, PUTATIVE (EUROFUNG)-RELATED"/>
    <property type="match status" value="1"/>
</dbReference>
<name>A0A1V2IF89_9ACTN</name>
<comment type="similarity">
    <text evidence="1">Belongs to the cytochrome P450 family.</text>
</comment>
<evidence type="ECO:0000313" key="2">
    <source>
        <dbReference type="EMBL" id="ONH31725.1"/>
    </source>
</evidence>
<dbReference type="InterPro" id="IPR001128">
    <property type="entry name" value="Cyt_P450"/>
</dbReference>
<dbReference type="PRINTS" id="PR00359">
    <property type="entry name" value="BP450"/>
</dbReference>
<evidence type="ECO:0008006" key="4">
    <source>
        <dbReference type="Google" id="ProtNLM"/>
    </source>
</evidence>
<dbReference type="Pfam" id="PF00067">
    <property type="entry name" value="p450"/>
    <property type="match status" value="2"/>
</dbReference>
<protein>
    <recommendedName>
        <fullName evidence="4">Cytochrome</fullName>
    </recommendedName>
</protein>
<evidence type="ECO:0000256" key="1">
    <source>
        <dbReference type="ARBA" id="ARBA00010617"/>
    </source>
</evidence>
<dbReference type="GO" id="GO:0020037">
    <property type="term" value="F:heme binding"/>
    <property type="evidence" value="ECO:0007669"/>
    <property type="project" value="InterPro"/>
</dbReference>
<dbReference type="EMBL" id="MOMC01000015">
    <property type="protein sequence ID" value="ONH31725.1"/>
    <property type="molecule type" value="Genomic_DNA"/>
</dbReference>
<proteinExistence type="inferred from homology"/>
<dbReference type="PRINTS" id="PR00385">
    <property type="entry name" value="P450"/>
</dbReference>